<keyword evidence="5" id="KW-0521">NADP</keyword>
<dbReference type="InterPro" id="IPR050791">
    <property type="entry name" value="Aldo-Keto_reductase"/>
</dbReference>
<dbReference type="OrthoDB" id="1555531at2759"/>
<dbReference type="Gene3D" id="3.30.70.260">
    <property type="match status" value="1"/>
</dbReference>
<sequence length="671" mass="73515">MLNDVSKLGFGCMSLTGHDHSVSDEDGIAIIKHAVERGVTHIDTADFYGPNTNEILVGKALKHLPREKVQLATKFGVESMGPDGPVINGTPEYVRSALEASLQRLDVDYIDLYYIIRVDRKTPIEDTMEELKKLVEEGKIKYIGISEASPETIRRAHAVHPLTAVQLEWSLWTRDVEEELIPLCRFILLSSIIVSKLGFGCMGLSGHNNSVSDEAGIAIIKHAFERGITHFDTADMYGPKTNEILVGKALKHLPREKVQLATKFGVESMGPGGPVINGTPEFVRSSLEASLQRLDVDYIDLYYIIRVDHKTPIEDTMEELKKLVEEGKIKYIGISEASPETIRRAHAVHPLTAVQLEWSLWTRDVEEEIIPLCRSQSAPVLSQDELKKLAADKAVESVKSGMVLGLGTGSTAAFVVDKLGQLLSTGQLSNIVGIPTSKRTQEQAASLDIPLSTLDLHPHIDLAIDGTDEVDPNLDLVKGRGGALLREKMVEAASSSFIVVADDSKLVSGLGGSGLAMPVEVVQFCWKYNLVRLEGLFKELGCEAKLRSAGDGSEKPYVTDNGNYIVDLYFKNPIKDGFAAGKEISAMEGVVEHGLFLGMATSVIIAGKTGFKVRVWVYGSFWIFHDPVSDDVGIMIIKHAFEKGITFFNTTDLYGHKTNEILVGKALKQLP</sequence>
<evidence type="ECO:0000259" key="8">
    <source>
        <dbReference type="Pfam" id="PF00248"/>
    </source>
</evidence>
<dbReference type="InterPro" id="IPR023210">
    <property type="entry name" value="NADP_OxRdtase_dom"/>
</dbReference>
<proteinExistence type="inferred from homology"/>
<reference evidence="10" key="1">
    <citation type="journal article" date="2019" name="Plant Biotechnol. J.">
        <title>Genome sequencing of the Australian wild diploid species Gossypium australe highlights disease resistance and delayed gland morphogenesis.</title>
        <authorList>
            <person name="Cai Y."/>
            <person name="Cai X."/>
            <person name="Wang Q."/>
            <person name="Wang P."/>
            <person name="Zhang Y."/>
            <person name="Cai C."/>
            <person name="Xu Y."/>
            <person name="Wang K."/>
            <person name="Zhou Z."/>
            <person name="Wang C."/>
            <person name="Geng S."/>
            <person name="Li B."/>
            <person name="Dong Q."/>
            <person name="Hou Y."/>
            <person name="Wang H."/>
            <person name="Ai P."/>
            <person name="Liu Z."/>
            <person name="Yi F."/>
            <person name="Sun M."/>
            <person name="An G."/>
            <person name="Cheng J."/>
            <person name="Zhang Y."/>
            <person name="Shi Q."/>
            <person name="Xie Y."/>
            <person name="Shi X."/>
            <person name="Chang Y."/>
            <person name="Huang F."/>
            <person name="Chen Y."/>
            <person name="Hong S."/>
            <person name="Mi L."/>
            <person name="Sun Q."/>
            <person name="Zhang L."/>
            <person name="Zhou B."/>
            <person name="Peng R."/>
            <person name="Zhang X."/>
            <person name="Liu F."/>
        </authorList>
    </citation>
    <scope>NUCLEOTIDE SEQUENCE [LARGE SCALE GENOMIC DNA]</scope>
    <source>
        <strain evidence="10">cv. PA1801</strain>
    </source>
</reference>
<evidence type="ECO:0000256" key="3">
    <source>
        <dbReference type="ARBA" id="ARBA00008088"/>
    </source>
</evidence>
<evidence type="ECO:0000256" key="1">
    <source>
        <dbReference type="ARBA" id="ARBA00001713"/>
    </source>
</evidence>
<feature type="domain" description="NADP-dependent oxidoreductase" evidence="8">
    <location>
        <begin position="196"/>
        <end position="380"/>
    </location>
</feature>
<feature type="domain" description="NADP-dependent oxidoreductase" evidence="8">
    <location>
        <begin position="7"/>
        <end position="185"/>
    </location>
</feature>
<dbReference type="EMBL" id="SMMG02000006">
    <property type="protein sequence ID" value="KAA3468640.1"/>
    <property type="molecule type" value="Genomic_DNA"/>
</dbReference>
<dbReference type="InterPro" id="IPR020672">
    <property type="entry name" value="Ribose5P_isomerase_typA_subgr"/>
</dbReference>
<dbReference type="CDD" id="cd01398">
    <property type="entry name" value="RPI_A"/>
    <property type="match status" value="1"/>
</dbReference>
<comment type="similarity">
    <text evidence="3">Belongs to the ribose 5-phosphate isomerase family.</text>
</comment>
<keyword evidence="10" id="KW-1185">Reference proteome</keyword>
<dbReference type="HAMAP" id="MF_00170">
    <property type="entry name" value="Rib_5P_isom_A"/>
    <property type="match status" value="1"/>
</dbReference>
<gene>
    <name evidence="9" type="primary">rpiA</name>
    <name evidence="9" type="ORF">EPI10_014512</name>
</gene>
<dbReference type="GO" id="GO:0016491">
    <property type="term" value="F:oxidoreductase activity"/>
    <property type="evidence" value="ECO:0007669"/>
    <property type="project" value="UniProtKB-KW"/>
</dbReference>
<comment type="pathway">
    <text evidence="2">Carbohydrate degradation; pentose phosphate pathway; D-ribose 5-phosphate from D-ribulose 5-phosphate (non-oxidative stage): step 1/1.</text>
</comment>
<dbReference type="GO" id="GO:0005737">
    <property type="term" value="C:cytoplasm"/>
    <property type="evidence" value="ECO:0007669"/>
    <property type="project" value="TreeGrafter"/>
</dbReference>
<evidence type="ECO:0000256" key="2">
    <source>
        <dbReference type="ARBA" id="ARBA00004988"/>
    </source>
</evidence>
<dbReference type="Gene3D" id="3.20.20.100">
    <property type="entry name" value="NADP-dependent oxidoreductase domain"/>
    <property type="match status" value="3"/>
</dbReference>
<comment type="catalytic activity">
    <reaction evidence="1">
        <text>aldehydo-D-ribose 5-phosphate = D-ribulose 5-phosphate</text>
        <dbReference type="Rhea" id="RHEA:14657"/>
        <dbReference type="ChEBI" id="CHEBI:58121"/>
        <dbReference type="ChEBI" id="CHEBI:58273"/>
        <dbReference type="EC" id="5.3.1.6"/>
    </reaction>
</comment>
<protein>
    <recommendedName>
        <fullName evidence="4">ribose-5-phosphate isomerase</fullName>
        <ecNumber evidence="4">5.3.1.6</ecNumber>
    </recommendedName>
</protein>
<evidence type="ECO:0000313" key="9">
    <source>
        <dbReference type="EMBL" id="KAA3468640.1"/>
    </source>
</evidence>
<accession>A0A5B6VHC3</accession>
<dbReference type="SUPFAM" id="SSF75445">
    <property type="entry name" value="D-ribose-5-phosphate isomerase (RpiA), lid domain"/>
    <property type="match status" value="1"/>
</dbReference>
<dbReference type="NCBIfam" id="TIGR00021">
    <property type="entry name" value="rpiA"/>
    <property type="match status" value="1"/>
</dbReference>
<evidence type="ECO:0000256" key="7">
    <source>
        <dbReference type="ARBA" id="ARBA00023235"/>
    </source>
</evidence>
<dbReference type="Pfam" id="PF00248">
    <property type="entry name" value="Aldo_ket_red"/>
    <property type="match status" value="2"/>
</dbReference>
<dbReference type="AlphaFoldDB" id="A0A5B6VHC3"/>
<dbReference type="FunFam" id="3.40.50.1360:FF:000001">
    <property type="entry name" value="Ribose-5-phosphate isomerase A"/>
    <property type="match status" value="1"/>
</dbReference>
<name>A0A5B6VHC3_9ROSI</name>
<dbReference type="InterPro" id="IPR036812">
    <property type="entry name" value="NAD(P)_OxRdtase_dom_sf"/>
</dbReference>
<dbReference type="UniPathway" id="UPA00115">
    <property type="reaction ID" value="UER00412"/>
</dbReference>
<comment type="caution">
    <text evidence="9">The sequence shown here is derived from an EMBL/GenBank/DDBJ whole genome shotgun (WGS) entry which is preliminary data.</text>
</comment>
<dbReference type="InterPro" id="IPR037171">
    <property type="entry name" value="NagB/RpiA_transferase-like"/>
</dbReference>
<evidence type="ECO:0000256" key="5">
    <source>
        <dbReference type="ARBA" id="ARBA00022857"/>
    </source>
</evidence>
<dbReference type="PANTHER" id="PTHR43625">
    <property type="entry name" value="AFLATOXIN B1 ALDEHYDE REDUCTASE"/>
    <property type="match status" value="1"/>
</dbReference>
<dbReference type="InterPro" id="IPR020471">
    <property type="entry name" value="AKR"/>
</dbReference>
<dbReference type="InterPro" id="IPR004788">
    <property type="entry name" value="Ribose5P_isomerase_type_A"/>
</dbReference>
<dbReference type="EC" id="5.3.1.6" evidence="4"/>
<keyword evidence="6" id="KW-0560">Oxidoreductase</keyword>
<dbReference type="PRINTS" id="PR00069">
    <property type="entry name" value="ALDKETRDTASE"/>
</dbReference>
<keyword evidence="7 9" id="KW-0413">Isomerase</keyword>
<dbReference type="SUPFAM" id="SSF51430">
    <property type="entry name" value="NAD(P)-linked oxidoreductase"/>
    <property type="match status" value="3"/>
</dbReference>
<dbReference type="NCBIfam" id="NF001924">
    <property type="entry name" value="PRK00702.1"/>
    <property type="match status" value="1"/>
</dbReference>
<dbReference type="Proteomes" id="UP000325315">
    <property type="component" value="Unassembled WGS sequence"/>
</dbReference>
<dbReference type="SUPFAM" id="SSF100950">
    <property type="entry name" value="NagB/RpiA/CoA transferase-like"/>
    <property type="match status" value="1"/>
</dbReference>
<evidence type="ECO:0000256" key="4">
    <source>
        <dbReference type="ARBA" id="ARBA00011959"/>
    </source>
</evidence>
<organism evidence="9 10">
    <name type="scientific">Gossypium australe</name>
    <dbReference type="NCBI Taxonomy" id="47621"/>
    <lineage>
        <taxon>Eukaryota</taxon>
        <taxon>Viridiplantae</taxon>
        <taxon>Streptophyta</taxon>
        <taxon>Embryophyta</taxon>
        <taxon>Tracheophyta</taxon>
        <taxon>Spermatophyta</taxon>
        <taxon>Magnoliopsida</taxon>
        <taxon>eudicotyledons</taxon>
        <taxon>Gunneridae</taxon>
        <taxon>Pentapetalae</taxon>
        <taxon>rosids</taxon>
        <taxon>malvids</taxon>
        <taxon>Malvales</taxon>
        <taxon>Malvaceae</taxon>
        <taxon>Malvoideae</taxon>
        <taxon>Gossypium</taxon>
    </lineage>
</organism>
<dbReference type="PANTHER" id="PTHR43625:SF81">
    <property type="entry name" value="OS01G0618100 PROTEIN"/>
    <property type="match status" value="1"/>
</dbReference>
<evidence type="ECO:0000313" key="10">
    <source>
        <dbReference type="Proteomes" id="UP000325315"/>
    </source>
</evidence>
<evidence type="ECO:0000256" key="6">
    <source>
        <dbReference type="ARBA" id="ARBA00023002"/>
    </source>
</evidence>
<dbReference type="GO" id="GO:0004751">
    <property type="term" value="F:ribose-5-phosphate isomerase activity"/>
    <property type="evidence" value="ECO:0007669"/>
    <property type="project" value="UniProtKB-EC"/>
</dbReference>
<dbReference type="Pfam" id="PF06026">
    <property type="entry name" value="Rib_5-P_isom_A"/>
    <property type="match status" value="1"/>
</dbReference>
<dbReference type="GO" id="GO:0009052">
    <property type="term" value="P:pentose-phosphate shunt, non-oxidative branch"/>
    <property type="evidence" value="ECO:0007669"/>
    <property type="project" value="InterPro"/>
</dbReference>